<proteinExistence type="predicted"/>
<sequence>MYDKARRNLRTMRYTFLATLIALATGLAVSQAEPRYCVGADKSAQGGNVQVFAVFENETVSFSHFTDRERPEGQQSRSPVLKEAQEKATLIDCITECQRLAPPDDQLNANLQDQYNEGYCRGLKFTEESDASKNRCMLYKVAPNSVRTASKKLQDRYSFIGGATIGACSDGMNMKITEYYQGSCCELWVDKVV</sequence>
<gene>
    <name evidence="2" type="ORF">FFLO_03330</name>
</gene>
<dbReference type="Proteomes" id="UP000812966">
    <property type="component" value="Unassembled WGS sequence"/>
</dbReference>
<comment type="caution">
    <text evidence="2">The sequence shown here is derived from an EMBL/GenBank/DDBJ whole genome shotgun (WGS) entry which is preliminary data.</text>
</comment>
<keyword evidence="3" id="KW-1185">Reference proteome</keyword>
<protein>
    <submittedName>
        <fullName evidence="2">Uncharacterized protein</fullName>
    </submittedName>
</protein>
<organism evidence="2 3">
    <name type="scientific">Filobasidium floriforme</name>
    <dbReference type="NCBI Taxonomy" id="5210"/>
    <lineage>
        <taxon>Eukaryota</taxon>
        <taxon>Fungi</taxon>
        <taxon>Dikarya</taxon>
        <taxon>Basidiomycota</taxon>
        <taxon>Agaricomycotina</taxon>
        <taxon>Tremellomycetes</taxon>
        <taxon>Filobasidiales</taxon>
        <taxon>Filobasidiaceae</taxon>
        <taxon>Filobasidium</taxon>
    </lineage>
</organism>
<keyword evidence="1" id="KW-0732">Signal</keyword>
<evidence type="ECO:0000313" key="3">
    <source>
        <dbReference type="Proteomes" id="UP000812966"/>
    </source>
</evidence>
<reference evidence="2" key="1">
    <citation type="submission" date="2020-04" db="EMBL/GenBank/DDBJ databases">
        <title>Analysis of mating type loci in Filobasidium floriforme.</title>
        <authorList>
            <person name="Nowrousian M."/>
        </authorList>
    </citation>
    <scope>NUCLEOTIDE SEQUENCE</scope>
    <source>
        <strain evidence="2">CBS 6242</strain>
    </source>
</reference>
<feature type="signal peptide" evidence="1">
    <location>
        <begin position="1"/>
        <end position="32"/>
    </location>
</feature>
<evidence type="ECO:0000313" key="2">
    <source>
        <dbReference type="EMBL" id="KAG7544291.1"/>
    </source>
</evidence>
<evidence type="ECO:0000256" key="1">
    <source>
        <dbReference type="SAM" id="SignalP"/>
    </source>
</evidence>
<feature type="chain" id="PRO_5035422040" evidence="1">
    <location>
        <begin position="33"/>
        <end position="193"/>
    </location>
</feature>
<dbReference type="EMBL" id="JABELV010000060">
    <property type="protein sequence ID" value="KAG7544291.1"/>
    <property type="molecule type" value="Genomic_DNA"/>
</dbReference>
<name>A0A8K0JKX5_9TREE</name>
<dbReference type="AlphaFoldDB" id="A0A8K0JKX5"/>
<accession>A0A8K0JKX5</accession>